<dbReference type="InterPro" id="IPR017853">
    <property type="entry name" value="GH"/>
</dbReference>
<name>A0ABR4PE28_9HELO</name>
<reference evidence="10 11" key="1">
    <citation type="submission" date="2024-06" db="EMBL/GenBank/DDBJ databases">
        <title>Complete genome of Phlyctema vagabunda strain 19-DSS-EL-015.</title>
        <authorList>
            <person name="Fiorenzani C."/>
        </authorList>
    </citation>
    <scope>NUCLEOTIDE SEQUENCE [LARGE SCALE GENOMIC DNA]</scope>
    <source>
        <strain evidence="10 11">19-DSS-EL-015</strain>
    </source>
</reference>
<evidence type="ECO:0000313" key="11">
    <source>
        <dbReference type="Proteomes" id="UP001629113"/>
    </source>
</evidence>
<dbReference type="PANTHER" id="PTHR45708">
    <property type="entry name" value="ENDOCHITINASE"/>
    <property type="match status" value="1"/>
</dbReference>
<gene>
    <name evidence="10" type="ORF">PVAG01_08022</name>
</gene>
<feature type="signal peptide" evidence="8">
    <location>
        <begin position="1"/>
        <end position="23"/>
    </location>
</feature>
<comment type="catalytic activity">
    <reaction evidence="1">
        <text>Random endo-hydrolysis of N-acetyl-beta-D-glucosaminide (1-&gt;4)-beta-linkages in chitin and chitodextrins.</text>
        <dbReference type="EC" id="3.2.1.14"/>
    </reaction>
</comment>
<evidence type="ECO:0000256" key="6">
    <source>
        <dbReference type="ARBA" id="ARBA00023295"/>
    </source>
</evidence>
<accession>A0ABR4PE28</accession>
<keyword evidence="8" id="KW-0732">Signal</keyword>
<protein>
    <recommendedName>
        <fullName evidence="2">chitinase</fullName>
        <ecNumber evidence="2">3.2.1.14</ecNumber>
    </recommendedName>
</protein>
<dbReference type="EC" id="3.2.1.14" evidence="2"/>
<dbReference type="SUPFAM" id="SSF51445">
    <property type="entry name" value="(Trans)glycosidases"/>
    <property type="match status" value="1"/>
</dbReference>
<dbReference type="Proteomes" id="UP001629113">
    <property type="component" value="Unassembled WGS sequence"/>
</dbReference>
<dbReference type="PROSITE" id="PS51257">
    <property type="entry name" value="PROKAR_LIPOPROTEIN"/>
    <property type="match status" value="1"/>
</dbReference>
<dbReference type="PROSITE" id="PS51910">
    <property type="entry name" value="GH18_2"/>
    <property type="match status" value="1"/>
</dbReference>
<evidence type="ECO:0000256" key="4">
    <source>
        <dbReference type="ARBA" id="ARBA00023024"/>
    </source>
</evidence>
<evidence type="ECO:0000256" key="5">
    <source>
        <dbReference type="ARBA" id="ARBA00023277"/>
    </source>
</evidence>
<feature type="domain" description="GH18" evidence="9">
    <location>
        <begin position="44"/>
        <end position="345"/>
    </location>
</feature>
<keyword evidence="7" id="KW-0624">Polysaccharide degradation</keyword>
<dbReference type="EMBL" id="JBFCZG010000006">
    <property type="protein sequence ID" value="KAL3421576.1"/>
    <property type="molecule type" value="Genomic_DNA"/>
</dbReference>
<proteinExistence type="predicted"/>
<evidence type="ECO:0000256" key="3">
    <source>
        <dbReference type="ARBA" id="ARBA00022801"/>
    </source>
</evidence>
<dbReference type="InterPro" id="IPR050542">
    <property type="entry name" value="Glycosyl_Hydrlase18_Chitinase"/>
</dbReference>
<evidence type="ECO:0000256" key="8">
    <source>
        <dbReference type="SAM" id="SignalP"/>
    </source>
</evidence>
<comment type="caution">
    <text evidence="10">The sequence shown here is derived from an EMBL/GenBank/DDBJ whole genome shotgun (WGS) entry which is preliminary data.</text>
</comment>
<evidence type="ECO:0000259" key="9">
    <source>
        <dbReference type="PROSITE" id="PS51910"/>
    </source>
</evidence>
<keyword evidence="4" id="KW-0146">Chitin degradation</keyword>
<dbReference type="PANTHER" id="PTHR45708:SF49">
    <property type="entry name" value="ENDOCHITINASE"/>
    <property type="match status" value="1"/>
</dbReference>
<evidence type="ECO:0000256" key="2">
    <source>
        <dbReference type="ARBA" id="ARBA00012729"/>
    </source>
</evidence>
<dbReference type="InterPro" id="IPR001223">
    <property type="entry name" value="Glyco_hydro18_cat"/>
</dbReference>
<dbReference type="Gene3D" id="3.20.20.80">
    <property type="entry name" value="Glycosidases"/>
    <property type="match status" value="1"/>
</dbReference>
<sequence length="345" mass="36782">MKSISTLLVSILFTVSCSTVASSIPPYPIQIRSSSSKFSAKSASNIAVYFGRTDETANTNLSDQCNDTNIDIVILAFTTSILSGSGGYPNISFASLCDGYTSTMLSKGAVGLRQCTNLATEIKACQKAGKKIFVGVGGNSGNVTFASEDEATQSAVMLWDVFGGGNGVGSGLRPFGDDVYVDGFDLDNETGESSYWVNFTSSLRNQFSNQKKRDYYLSGAPSCYYPSASMPLSVLTQLDFVWPQFYAAPSCNIGTSNFTQSFNDWSARLAGGPKLYIGAVAWEAGSTNGGYQDPDSFATTIAQMRTTVNSTVFGGVMLWDAAYAHITTNEAGEDFANVTKKALQK</sequence>
<keyword evidence="6" id="KW-0326">Glycosidase</keyword>
<evidence type="ECO:0000313" key="10">
    <source>
        <dbReference type="EMBL" id="KAL3421576.1"/>
    </source>
</evidence>
<dbReference type="PROSITE" id="PS01095">
    <property type="entry name" value="GH18_1"/>
    <property type="match status" value="1"/>
</dbReference>
<evidence type="ECO:0000256" key="7">
    <source>
        <dbReference type="ARBA" id="ARBA00023326"/>
    </source>
</evidence>
<dbReference type="InterPro" id="IPR001579">
    <property type="entry name" value="Glyco_hydro_18_chit_AS"/>
</dbReference>
<organism evidence="10 11">
    <name type="scientific">Phlyctema vagabunda</name>
    <dbReference type="NCBI Taxonomy" id="108571"/>
    <lineage>
        <taxon>Eukaryota</taxon>
        <taxon>Fungi</taxon>
        <taxon>Dikarya</taxon>
        <taxon>Ascomycota</taxon>
        <taxon>Pezizomycotina</taxon>
        <taxon>Leotiomycetes</taxon>
        <taxon>Helotiales</taxon>
        <taxon>Dermateaceae</taxon>
        <taxon>Phlyctema</taxon>
    </lineage>
</organism>
<keyword evidence="5" id="KW-0119">Carbohydrate metabolism</keyword>
<feature type="chain" id="PRO_5046578007" description="chitinase" evidence="8">
    <location>
        <begin position="24"/>
        <end position="345"/>
    </location>
</feature>
<keyword evidence="3" id="KW-0378">Hydrolase</keyword>
<keyword evidence="11" id="KW-1185">Reference proteome</keyword>
<evidence type="ECO:0000256" key="1">
    <source>
        <dbReference type="ARBA" id="ARBA00000822"/>
    </source>
</evidence>